<keyword evidence="2" id="KW-0812">Transmembrane</keyword>
<keyword evidence="2" id="KW-0472">Membrane</keyword>
<dbReference type="InterPro" id="IPR042150">
    <property type="entry name" value="MmRce1-like"/>
</dbReference>
<feature type="transmembrane region" description="Helical" evidence="2">
    <location>
        <begin position="28"/>
        <end position="48"/>
    </location>
</feature>
<evidence type="ECO:0000256" key="2">
    <source>
        <dbReference type="SAM" id="Phobius"/>
    </source>
</evidence>
<feature type="transmembrane region" description="Helical" evidence="2">
    <location>
        <begin position="210"/>
        <end position="228"/>
    </location>
</feature>
<evidence type="ECO:0000256" key="1">
    <source>
        <dbReference type="SAM" id="MobiDB-lite"/>
    </source>
</evidence>
<dbReference type="InterPro" id="IPR003675">
    <property type="entry name" value="Rce1/LyrA-like_dom"/>
</dbReference>
<feature type="transmembrane region" description="Helical" evidence="2">
    <location>
        <begin position="95"/>
        <end position="118"/>
    </location>
</feature>
<dbReference type="PANTHER" id="PTHR35797:SF1">
    <property type="entry name" value="PROTEASE"/>
    <property type="match status" value="1"/>
</dbReference>
<dbReference type="GO" id="GO:0004175">
    <property type="term" value="F:endopeptidase activity"/>
    <property type="evidence" value="ECO:0007669"/>
    <property type="project" value="UniProtKB-ARBA"/>
</dbReference>
<organism evidence="4 5">
    <name type="scientific">Geodermatophilus saharensis</name>
    <dbReference type="NCBI Taxonomy" id="1137994"/>
    <lineage>
        <taxon>Bacteria</taxon>
        <taxon>Bacillati</taxon>
        <taxon>Actinomycetota</taxon>
        <taxon>Actinomycetes</taxon>
        <taxon>Geodermatophilales</taxon>
        <taxon>Geodermatophilaceae</taxon>
        <taxon>Geodermatophilus</taxon>
    </lineage>
</organism>
<dbReference type="EMBL" id="FZOH01000002">
    <property type="protein sequence ID" value="SNS08350.1"/>
    <property type="molecule type" value="Genomic_DNA"/>
</dbReference>
<feature type="region of interest" description="Disordered" evidence="1">
    <location>
        <begin position="264"/>
        <end position="288"/>
    </location>
</feature>
<evidence type="ECO:0000313" key="4">
    <source>
        <dbReference type="EMBL" id="SNS08350.1"/>
    </source>
</evidence>
<dbReference type="OrthoDB" id="3693644at2"/>
<feature type="domain" description="CAAX prenyl protease 2/Lysostaphin resistance protein A-like" evidence="3">
    <location>
        <begin position="133"/>
        <end position="219"/>
    </location>
</feature>
<dbReference type="PANTHER" id="PTHR35797">
    <property type="entry name" value="PROTEASE-RELATED"/>
    <property type="match status" value="1"/>
</dbReference>
<feature type="transmembrane region" description="Helical" evidence="2">
    <location>
        <begin position="54"/>
        <end position="74"/>
    </location>
</feature>
<dbReference type="GO" id="GO:0006508">
    <property type="term" value="P:proteolysis"/>
    <property type="evidence" value="ECO:0007669"/>
    <property type="project" value="UniProtKB-KW"/>
</dbReference>
<sequence>MTGSPQARTLPDTASPAAGWVARHQLPAFFLLAFGGAWLLWLPGLVGVGGAGGFLLLALGALAPFAAAVVVIRSSGGDLRGWLRGLLVWRVPARFWAFALGVPVALLVVVNAVLALTGTPIDLGLLAQRTPAYLAGFAVVATVGGGLEEPGWRGFALPRLQRRFSPLGATAVLGLAWGVWHVPLYGPLGFVLPAFLAVYYTWLYNRTGSVLLCVLLHGSFTPAIDDLVLTADSLAVDLVVLGTVVAGAAVLAVATRGRLGLPRAEPALPGPRPGQVPGASAHPDGGVA</sequence>
<evidence type="ECO:0000313" key="5">
    <source>
        <dbReference type="Proteomes" id="UP000198386"/>
    </source>
</evidence>
<dbReference type="AlphaFoldDB" id="A0A239BK34"/>
<keyword evidence="4" id="KW-0645">Protease</keyword>
<gene>
    <name evidence="4" type="ORF">SAMN04488107_1258</name>
</gene>
<feature type="transmembrane region" description="Helical" evidence="2">
    <location>
        <begin position="234"/>
        <end position="254"/>
    </location>
</feature>
<accession>A0A239BK34</accession>
<dbReference type="Proteomes" id="UP000198386">
    <property type="component" value="Unassembled WGS sequence"/>
</dbReference>
<keyword evidence="2" id="KW-1133">Transmembrane helix</keyword>
<evidence type="ECO:0000259" key="3">
    <source>
        <dbReference type="Pfam" id="PF02517"/>
    </source>
</evidence>
<dbReference type="RefSeq" id="WP_089403011.1">
    <property type="nucleotide sequence ID" value="NZ_FZOH01000002.1"/>
</dbReference>
<keyword evidence="4" id="KW-0378">Hydrolase</keyword>
<dbReference type="GO" id="GO:0080120">
    <property type="term" value="P:CAAX-box protein maturation"/>
    <property type="evidence" value="ECO:0007669"/>
    <property type="project" value="UniProtKB-ARBA"/>
</dbReference>
<feature type="transmembrane region" description="Helical" evidence="2">
    <location>
        <begin position="184"/>
        <end position="203"/>
    </location>
</feature>
<reference evidence="5" key="1">
    <citation type="submission" date="2017-06" db="EMBL/GenBank/DDBJ databases">
        <authorList>
            <person name="Varghese N."/>
            <person name="Submissions S."/>
        </authorList>
    </citation>
    <scope>NUCLEOTIDE SEQUENCE [LARGE SCALE GENOMIC DNA]</scope>
    <source>
        <strain evidence="5">DSM 45423</strain>
    </source>
</reference>
<dbReference type="Pfam" id="PF02517">
    <property type="entry name" value="Rce1-like"/>
    <property type="match status" value="1"/>
</dbReference>
<keyword evidence="5" id="KW-1185">Reference proteome</keyword>
<protein>
    <submittedName>
        <fullName evidence="4">Membrane protease YdiL, CAAX protease family</fullName>
    </submittedName>
</protein>
<proteinExistence type="predicted"/>
<name>A0A239BK34_9ACTN</name>